<dbReference type="PANTHER" id="PTHR35369">
    <property type="entry name" value="BLR3025 PROTEIN-RELATED"/>
    <property type="match status" value="1"/>
</dbReference>
<dbReference type="EMBL" id="CP127363">
    <property type="protein sequence ID" value="WIY48523.1"/>
    <property type="molecule type" value="Genomic_DNA"/>
</dbReference>
<name>A0ABY9ANX4_PARCI</name>
<reference evidence="2 3" key="1">
    <citation type="submission" date="2023-06" db="EMBL/GenBank/DDBJ databases">
        <authorList>
            <person name="Ham H."/>
            <person name="Park D.S."/>
        </authorList>
    </citation>
    <scope>NUCLEOTIDE SEQUENCE [LARGE SCALE GENOMIC DNA]</scope>
    <source>
        <strain evidence="2 3">KACC 17005</strain>
    </source>
</reference>
<dbReference type="PANTHER" id="PTHR35369:SF2">
    <property type="entry name" value="BLR3025 PROTEIN"/>
    <property type="match status" value="1"/>
</dbReference>
<keyword evidence="1" id="KW-0227">DNA damage</keyword>
<dbReference type="InterPro" id="IPR043502">
    <property type="entry name" value="DNA/RNA_pol_sf"/>
</dbReference>
<dbReference type="Proteomes" id="UP001242732">
    <property type="component" value="Chromosome"/>
</dbReference>
<dbReference type="CDD" id="cd03468">
    <property type="entry name" value="PolY_like"/>
    <property type="match status" value="1"/>
</dbReference>
<evidence type="ECO:0000313" key="3">
    <source>
        <dbReference type="Proteomes" id="UP001242732"/>
    </source>
</evidence>
<dbReference type="SUPFAM" id="SSF56672">
    <property type="entry name" value="DNA/RNA polymerases"/>
    <property type="match status" value="1"/>
</dbReference>
<proteinExistence type="predicted"/>
<keyword evidence="3" id="KW-1185">Reference proteome</keyword>
<evidence type="ECO:0000313" key="2">
    <source>
        <dbReference type="EMBL" id="WIY48523.1"/>
    </source>
</evidence>
<dbReference type="InterPro" id="IPR050356">
    <property type="entry name" value="SulA_CellDiv_inhibitor"/>
</dbReference>
<dbReference type="RefSeq" id="WP_049762135.1">
    <property type="nucleotide sequence ID" value="NZ_CP023687.1"/>
</dbReference>
<organism evidence="2 3">
    <name type="scientific">Paracidovorax citrulli</name>
    <name type="common">Acidovorax citrulli</name>
    <dbReference type="NCBI Taxonomy" id="80869"/>
    <lineage>
        <taxon>Bacteria</taxon>
        <taxon>Pseudomonadati</taxon>
        <taxon>Pseudomonadota</taxon>
        <taxon>Betaproteobacteria</taxon>
        <taxon>Burkholderiales</taxon>
        <taxon>Comamonadaceae</taxon>
        <taxon>Paracidovorax</taxon>
    </lineage>
</organism>
<accession>A0ABY9ANX4</accession>
<protein>
    <submittedName>
        <fullName evidence="2">DNA polymerase Y family protein</fullName>
    </submittedName>
</protein>
<gene>
    <name evidence="2" type="ORF">QRO08_22340</name>
</gene>
<evidence type="ECO:0000256" key="1">
    <source>
        <dbReference type="ARBA" id="ARBA00022763"/>
    </source>
</evidence>
<sequence length="440" mass="48589">MSPHWAALLPLPPSDCPHPIDAPSLGTWALQFTPRVALLEDAVVAEVGASERLHGGMEALRALVEAGCSELGTRIAWAPTGLAALALVRHATDAAIPDGFSAPIAQLLDQLPLDALAAVGKHRATLARVGCRSLGDVRRLPRGGLGRRFDKALLAALDQAYGLRPEAYEWLTLPETFHARLELMARVETAPALLFGARRLLVQMAGWLAARRLGATAFTLRWCHDVMRAKDAGTGGELTVRTARPTQNIEHFARLLAEHLSKVQLLAPAGDIELLASEVGQIVEESRSLLPETLRKGVETELALERIQARLGNDCVRRPVLQEDHRLEWMQAWTSEPAKRRRAAEQAHVLPLPTWMLDEPLRLMERGNRPYYQGPLQLLLGPDRVEGGWWHRTGEGDDARALNVQRDYWLALSAHAGVLWVFQQRLAGDQTAWFLHGHFA</sequence>